<feature type="domain" description="C2H2-type" evidence="9">
    <location>
        <begin position="409"/>
        <end position="436"/>
    </location>
</feature>
<dbReference type="PROSITE" id="PS51915">
    <property type="entry name" value="ZAD"/>
    <property type="match status" value="1"/>
</dbReference>
<keyword evidence="5 8" id="KW-0862">Zinc</keyword>
<proteinExistence type="predicted"/>
<dbReference type="PROSITE" id="PS00028">
    <property type="entry name" value="ZINC_FINGER_C2H2_1"/>
    <property type="match status" value="5"/>
</dbReference>
<evidence type="ECO:0000256" key="1">
    <source>
        <dbReference type="ARBA" id="ARBA00004123"/>
    </source>
</evidence>
<dbReference type="Gene3D" id="3.40.1800.20">
    <property type="match status" value="1"/>
</dbReference>
<dbReference type="Gene3D" id="3.30.160.60">
    <property type="entry name" value="Classic Zinc Finger"/>
    <property type="match status" value="4"/>
</dbReference>
<evidence type="ECO:0000256" key="8">
    <source>
        <dbReference type="PROSITE-ProRule" id="PRU01263"/>
    </source>
</evidence>
<evidence type="ECO:0000256" key="6">
    <source>
        <dbReference type="ARBA" id="ARBA00023242"/>
    </source>
</evidence>
<evidence type="ECO:0000313" key="12">
    <source>
        <dbReference type="Proteomes" id="UP001154078"/>
    </source>
</evidence>
<sequence>MGDICRTCLRTQDYLLDLYENRELIFKIESIVSIEIQEEPFFPSKICYECVGNITNSFNFNKVLINSFNELNKRYEIHQKTKAGEEECNENIKVEPVDFKQENAILDHTDIIKDEADNTEIEHKEIKSTEPIKCNVCLKTFKKLESLRYHRQRHSGKIFTCELCGQCFNVKRSYIKHVKTHAVVYKTPILEMNREVEKENKANIIKIEPILQPNYIISSEDPIDNSINGLNEQYQIKAEEKGVKEESKANIKVEPDDTLSSENFKNENTAILDAGVIKVEPDDFLSDGDLKQENDALLDDIDYSFNERKTVKVEPILMPDYTAYKKKKLFDCNECQKTFTSKHKYQTHIREHTSKGACNICGMVLRSDNLKRHIRLHSEEPIECNICSKILKNSESLRIHKRIHLGIKFKCDICGKCFKVKTEHSRHVKTHTDPEILKYKCKVSRALKINIRERFSNFFDAGDPKKSERL</sequence>
<evidence type="ECO:0000313" key="11">
    <source>
        <dbReference type="EMBL" id="CAH0559971.1"/>
    </source>
</evidence>
<protein>
    <submittedName>
        <fullName evidence="11">Uncharacterized protein</fullName>
    </submittedName>
</protein>
<dbReference type="GO" id="GO:0008270">
    <property type="term" value="F:zinc ion binding"/>
    <property type="evidence" value="ECO:0007669"/>
    <property type="project" value="UniProtKB-UniRule"/>
</dbReference>
<feature type="domain" description="C2H2-type" evidence="9">
    <location>
        <begin position="132"/>
        <end position="157"/>
    </location>
</feature>
<keyword evidence="3" id="KW-0677">Repeat</keyword>
<dbReference type="EMBL" id="OV121138">
    <property type="protein sequence ID" value="CAH0559971.1"/>
    <property type="molecule type" value="Genomic_DNA"/>
</dbReference>
<dbReference type="InterPro" id="IPR013087">
    <property type="entry name" value="Znf_C2H2_type"/>
</dbReference>
<dbReference type="InterPro" id="IPR050888">
    <property type="entry name" value="ZnF_C2H2-type_TF"/>
</dbReference>
<feature type="binding site" evidence="8">
    <location>
        <position position="8"/>
    </location>
    <ligand>
        <name>Zn(2+)</name>
        <dbReference type="ChEBI" id="CHEBI:29105"/>
    </ligand>
</feature>
<dbReference type="Pfam" id="PF07776">
    <property type="entry name" value="zf-AD"/>
    <property type="match status" value="1"/>
</dbReference>
<accession>A0A9P0FK10</accession>
<dbReference type="InterPro" id="IPR012934">
    <property type="entry name" value="Znf_AD"/>
</dbReference>
<feature type="binding site" evidence="8">
    <location>
        <position position="5"/>
    </location>
    <ligand>
        <name>Zn(2+)</name>
        <dbReference type="ChEBI" id="CHEBI:29105"/>
    </ligand>
</feature>
<comment type="subcellular location">
    <subcellularLocation>
        <location evidence="1">Nucleus</location>
    </subcellularLocation>
</comment>
<keyword evidence="6" id="KW-0539">Nucleus</keyword>
<feature type="domain" description="C2H2-type" evidence="9">
    <location>
        <begin position="382"/>
        <end position="409"/>
    </location>
</feature>
<dbReference type="SMART" id="SM00355">
    <property type="entry name" value="ZnF_C2H2"/>
    <property type="match status" value="6"/>
</dbReference>
<organism evidence="11 12">
    <name type="scientific">Brassicogethes aeneus</name>
    <name type="common">Rape pollen beetle</name>
    <name type="synonym">Meligethes aeneus</name>
    <dbReference type="NCBI Taxonomy" id="1431903"/>
    <lineage>
        <taxon>Eukaryota</taxon>
        <taxon>Metazoa</taxon>
        <taxon>Ecdysozoa</taxon>
        <taxon>Arthropoda</taxon>
        <taxon>Hexapoda</taxon>
        <taxon>Insecta</taxon>
        <taxon>Pterygota</taxon>
        <taxon>Neoptera</taxon>
        <taxon>Endopterygota</taxon>
        <taxon>Coleoptera</taxon>
        <taxon>Polyphaga</taxon>
        <taxon>Cucujiformia</taxon>
        <taxon>Nitidulidae</taxon>
        <taxon>Meligethinae</taxon>
        <taxon>Brassicogethes</taxon>
    </lineage>
</organism>
<feature type="domain" description="C2H2-type" evidence="9">
    <location>
        <begin position="159"/>
        <end position="182"/>
    </location>
</feature>
<gene>
    <name evidence="11" type="ORF">MELIAE_LOCUS9828</name>
</gene>
<feature type="domain" description="C2H2-type" evidence="9">
    <location>
        <begin position="330"/>
        <end position="357"/>
    </location>
</feature>
<dbReference type="SUPFAM" id="SSF57667">
    <property type="entry name" value="beta-beta-alpha zinc fingers"/>
    <property type="match status" value="3"/>
</dbReference>
<dbReference type="AlphaFoldDB" id="A0A9P0FK10"/>
<feature type="binding site" evidence="8">
    <location>
        <position position="47"/>
    </location>
    <ligand>
        <name>Zn(2+)</name>
        <dbReference type="ChEBI" id="CHEBI:29105"/>
    </ligand>
</feature>
<feature type="domain" description="ZAD" evidence="10">
    <location>
        <begin position="3"/>
        <end position="74"/>
    </location>
</feature>
<evidence type="ECO:0000259" key="9">
    <source>
        <dbReference type="PROSITE" id="PS50157"/>
    </source>
</evidence>
<evidence type="ECO:0000256" key="5">
    <source>
        <dbReference type="ARBA" id="ARBA00022833"/>
    </source>
</evidence>
<keyword evidence="12" id="KW-1185">Reference proteome</keyword>
<dbReference type="SUPFAM" id="SSF57716">
    <property type="entry name" value="Glucocorticoid receptor-like (DNA-binding domain)"/>
    <property type="match status" value="1"/>
</dbReference>
<evidence type="ECO:0000256" key="7">
    <source>
        <dbReference type="PROSITE-ProRule" id="PRU00042"/>
    </source>
</evidence>
<reference evidence="11" key="1">
    <citation type="submission" date="2021-12" db="EMBL/GenBank/DDBJ databases">
        <authorList>
            <person name="King R."/>
        </authorList>
    </citation>
    <scope>NUCLEOTIDE SEQUENCE</scope>
</reference>
<evidence type="ECO:0000259" key="10">
    <source>
        <dbReference type="PROSITE" id="PS51915"/>
    </source>
</evidence>
<evidence type="ECO:0000256" key="4">
    <source>
        <dbReference type="ARBA" id="ARBA00022771"/>
    </source>
</evidence>
<evidence type="ECO:0000256" key="3">
    <source>
        <dbReference type="ARBA" id="ARBA00022737"/>
    </source>
</evidence>
<name>A0A9P0FK10_BRAAE</name>
<dbReference type="PANTHER" id="PTHR24406">
    <property type="entry name" value="TRANSCRIPTIONAL REPRESSOR CTCFL-RELATED"/>
    <property type="match status" value="1"/>
</dbReference>
<dbReference type="OrthoDB" id="6077919at2759"/>
<dbReference type="GO" id="GO:0005634">
    <property type="term" value="C:nucleus"/>
    <property type="evidence" value="ECO:0007669"/>
    <property type="project" value="UniProtKB-SubCell"/>
</dbReference>
<dbReference type="InterPro" id="IPR036236">
    <property type="entry name" value="Znf_C2H2_sf"/>
</dbReference>
<keyword evidence="2 8" id="KW-0479">Metal-binding</keyword>
<feature type="binding site" evidence="8">
    <location>
        <position position="50"/>
    </location>
    <ligand>
        <name>Zn(2+)</name>
        <dbReference type="ChEBI" id="CHEBI:29105"/>
    </ligand>
</feature>
<dbReference type="PROSITE" id="PS50157">
    <property type="entry name" value="ZINC_FINGER_C2H2_2"/>
    <property type="match status" value="5"/>
</dbReference>
<keyword evidence="4 7" id="KW-0863">Zinc-finger</keyword>
<evidence type="ECO:0000256" key="2">
    <source>
        <dbReference type="ARBA" id="ARBA00022723"/>
    </source>
</evidence>
<dbReference type="Proteomes" id="UP001154078">
    <property type="component" value="Chromosome 7"/>
</dbReference>
<dbReference type="Pfam" id="PF00096">
    <property type="entry name" value="zf-C2H2"/>
    <property type="match status" value="4"/>
</dbReference>